<reference evidence="1 2" key="1">
    <citation type="submission" date="2022-03" db="EMBL/GenBank/DDBJ databases">
        <title>Isotopic signatures of nitrous oxide derived from detoxification processes.</title>
        <authorList>
            <person name="Behrendt U."/>
            <person name="Buchen C."/>
            <person name="Well R."/>
            <person name="Ulrich A."/>
            <person name="Rohe L."/>
            <person name="Kolb S."/>
            <person name="Schloter M."/>
            <person name="Horn M.A."/>
            <person name="Augustin J."/>
        </authorList>
    </citation>
    <scope>NUCLEOTIDE SEQUENCE [LARGE SCALE GENOMIC DNA]</scope>
    <source>
        <strain evidence="1 2">S4-C24</strain>
    </source>
</reference>
<evidence type="ECO:0000313" key="2">
    <source>
        <dbReference type="Proteomes" id="UP000829069"/>
    </source>
</evidence>
<accession>A0ABY3W7R4</accession>
<dbReference type="Proteomes" id="UP000829069">
    <property type="component" value="Chromosome"/>
</dbReference>
<proteinExistence type="predicted"/>
<evidence type="ECO:0000313" key="1">
    <source>
        <dbReference type="EMBL" id="UNK46041.1"/>
    </source>
</evidence>
<keyword evidence="2" id="KW-1185">Reference proteome</keyword>
<organism evidence="1 2">
    <name type="scientific">Arthrobacter sulfonylureivorans</name>
    <dbReference type="NCBI Taxonomy" id="2486855"/>
    <lineage>
        <taxon>Bacteria</taxon>
        <taxon>Bacillati</taxon>
        <taxon>Actinomycetota</taxon>
        <taxon>Actinomycetes</taxon>
        <taxon>Micrococcales</taxon>
        <taxon>Micrococcaceae</taxon>
        <taxon>Arthrobacter</taxon>
    </lineage>
</organism>
<gene>
    <name evidence="1" type="ORF">MNQ99_01275</name>
</gene>
<dbReference type="EMBL" id="CP093326">
    <property type="protein sequence ID" value="UNK46041.1"/>
    <property type="molecule type" value="Genomic_DNA"/>
</dbReference>
<evidence type="ECO:0008006" key="3">
    <source>
        <dbReference type="Google" id="ProtNLM"/>
    </source>
</evidence>
<sequence>MGDSSVQRMWFSGGRRRICGLGVAALLAMVTLAACGEMPGGRGQTRAVAELVDAVDCTSAQHVLEPGKPSAPPPPVAGSVPEAFVPVEVIRCDAFMMATVEDAEGLWSAVTEERLTGNMDGLLDALAQPSDPPRANQACTADMELVPDLWLLDEQGRAMRAAWPTNSCGKTKPGVREILGGMEVVESTQHKMELIQPKAALDANCPAEWKEPVAGGIDVAPIPAPELGAEGTGATVSGSAGLVPEVGEVDSLRVCHYNIDRPDAGAAPTAGTHAELEFSGTEVFAGEFIGGGSLDGPGMNAVLKAVKADAPAAECDDKATEFAVLWPVADGLDVGAPLTVEIDGCQRLFGPDGAARTLPHEASTAVVVALGK</sequence>
<name>A0ABY3W7R4_9MICC</name>
<dbReference type="RefSeq" id="WP_241914140.1">
    <property type="nucleotide sequence ID" value="NZ_CP093326.1"/>
</dbReference>
<protein>
    <recommendedName>
        <fullName evidence="3">DUF3558 domain-containing protein</fullName>
    </recommendedName>
</protein>